<feature type="compositionally biased region" description="Low complexity" evidence="7">
    <location>
        <begin position="572"/>
        <end position="593"/>
    </location>
</feature>
<evidence type="ECO:0000256" key="3">
    <source>
        <dbReference type="ARBA" id="ARBA00022763"/>
    </source>
</evidence>
<feature type="compositionally biased region" description="Basic and acidic residues" evidence="7">
    <location>
        <begin position="170"/>
        <end position="180"/>
    </location>
</feature>
<dbReference type="SUPFAM" id="SSF51658">
    <property type="entry name" value="Xylose isomerase-like"/>
    <property type="match status" value="1"/>
</dbReference>
<evidence type="ECO:0000313" key="8">
    <source>
        <dbReference type="EMBL" id="JAC75704.1"/>
    </source>
</evidence>
<dbReference type="PANTHER" id="PTHR31290:SF5">
    <property type="entry name" value="UV-DAMAGE ENDONUCLEASE"/>
    <property type="match status" value="1"/>
</dbReference>
<dbReference type="Gene3D" id="3.20.20.150">
    <property type="entry name" value="Divalent-metal-dependent TIM barrel enzymes"/>
    <property type="match status" value="1"/>
</dbReference>
<feature type="region of interest" description="Disordered" evidence="7">
    <location>
        <begin position="15"/>
        <end position="104"/>
    </location>
</feature>
<name>A0A061RY81_9CHLO</name>
<sequence length="628" mass="67123">MLRFLWGPSLGPRPLEWCHGPPLTPEPSARAAPLRGAALSRRRPITAGASAGRSPSHCRRSARRGNGPADRGSGGAPRALRRRGPKPGSQNAWNDFQKSMAGSGLSRAELRRLYRERAGERARGPERAGSWNAFQQRLKGRGLSNGGLAALYRRCGGDADAALRMLSAEPRGDSPTDRAPGRGSDMGPRAALGSAGSLATSAGREPPSPTRGPGGFGTPPRRGSEAHRLLPAACLPPGAGSMMPSDAFEALCLPNLGYACSNWELRAGSPSVHLTRRTTREGFRSRGLAYVSALALCNCRDLVKILRWNESAGIRFFRVPIDIFPWCDSYELQDLPDYGEIAEVLAGAGRFAARHGHRITCHAPHFVKLASPDSGRVASSVVLLERHAQLLDLMGFAPSVRNKINIHVGGVYGCKKASLRRLGLALSLLSSSCRSRLTVENDDSPRGYSVKDLLPLSLDSGVPIVFDALHHRFCDGGLSHEAALKLAVATWPKGVRPVVHWSEARDGRRRGAAHSDLITEPMRLHGLDSSVDVMVEAKACEQAVLRYREMETRRHLTELYARLDASLAGANPPDSSASARRLSAVRAAAPAALPGGGGGARPEGQTLRGSRRDRGRGLGPGVPARPQG</sequence>
<evidence type="ECO:0000256" key="6">
    <source>
        <dbReference type="ARBA" id="ARBA00023204"/>
    </source>
</evidence>
<dbReference type="GO" id="GO:0016787">
    <property type="term" value="F:hydrolase activity"/>
    <property type="evidence" value="ECO:0007669"/>
    <property type="project" value="UniProtKB-KW"/>
</dbReference>
<dbReference type="GO" id="GO:0009411">
    <property type="term" value="P:response to UV"/>
    <property type="evidence" value="ECO:0007669"/>
    <property type="project" value="InterPro"/>
</dbReference>
<feature type="region of interest" description="Disordered" evidence="7">
    <location>
        <begin position="567"/>
        <end position="628"/>
    </location>
</feature>
<dbReference type="NCBIfam" id="TIGR00629">
    <property type="entry name" value="uvde"/>
    <property type="match status" value="1"/>
</dbReference>
<dbReference type="InterPro" id="IPR036237">
    <property type="entry name" value="Xyl_isomerase-like_sf"/>
</dbReference>
<gene>
    <name evidence="8" type="primary">UVSE</name>
    <name evidence="8" type="ORF">TSPGSL018_22298</name>
</gene>
<evidence type="ECO:0000256" key="4">
    <source>
        <dbReference type="ARBA" id="ARBA00022769"/>
    </source>
</evidence>
<dbReference type="AlphaFoldDB" id="A0A061RY81"/>
<keyword evidence="6" id="KW-0234">DNA repair</keyword>
<dbReference type="InterPro" id="IPR004601">
    <property type="entry name" value="UvdE"/>
</dbReference>
<keyword evidence="5" id="KW-0378">Hydrolase</keyword>
<keyword evidence="2 8" id="KW-0255">Endonuclease</keyword>
<evidence type="ECO:0000256" key="7">
    <source>
        <dbReference type="SAM" id="MobiDB-lite"/>
    </source>
</evidence>
<keyword evidence="3" id="KW-0227">DNA damage</keyword>
<proteinExistence type="predicted"/>
<feature type="region of interest" description="Disordered" evidence="7">
    <location>
        <begin position="167"/>
        <end position="224"/>
    </location>
</feature>
<dbReference type="PANTHER" id="PTHR31290">
    <property type="entry name" value="UV-DAMAGE ENDONUCLEASE"/>
    <property type="match status" value="1"/>
</dbReference>
<reference evidence="8" key="1">
    <citation type="submission" date="2014-05" db="EMBL/GenBank/DDBJ databases">
        <title>The transcriptome of the halophilic microalga Tetraselmis sp. GSL018 isolated from the Great Salt Lake, Utah.</title>
        <authorList>
            <person name="Jinkerson R.E."/>
            <person name="D'Adamo S."/>
            <person name="Posewitz M.C."/>
        </authorList>
    </citation>
    <scope>NUCLEOTIDE SEQUENCE</scope>
    <source>
        <strain evidence="8">GSL018</strain>
    </source>
</reference>
<keyword evidence="4" id="KW-0228">DNA excision</keyword>
<feature type="compositionally biased region" description="Low complexity" evidence="7">
    <location>
        <begin position="190"/>
        <end position="203"/>
    </location>
</feature>
<dbReference type="EMBL" id="GBEZ01009919">
    <property type="protein sequence ID" value="JAC75704.1"/>
    <property type="molecule type" value="Transcribed_RNA"/>
</dbReference>
<evidence type="ECO:0000256" key="1">
    <source>
        <dbReference type="ARBA" id="ARBA00022722"/>
    </source>
</evidence>
<dbReference type="GO" id="GO:0004519">
    <property type="term" value="F:endonuclease activity"/>
    <property type="evidence" value="ECO:0007669"/>
    <property type="project" value="UniProtKB-KW"/>
</dbReference>
<dbReference type="GO" id="GO:0006289">
    <property type="term" value="P:nucleotide-excision repair"/>
    <property type="evidence" value="ECO:0007669"/>
    <property type="project" value="InterPro"/>
</dbReference>
<organism evidence="8">
    <name type="scientific">Tetraselmis sp. GSL018</name>
    <dbReference type="NCBI Taxonomy" id="582737"/>
    <lineage>
        <taxon>Eukaryota</taxon>
        <taxon>Viridiplantae</taxon>
        <taxon>Chlorophyta</taxon>
        <taxon>core chlorophytes</taxon>
        <taxon>Chlorodendrophyceae</taxon>
        <taxon>Chlorodendrales</taxon>
        <taxon>Chlorodendraceae</taxon>
        <taxon>Tetraselmis</taxon>
    </lineage>
</organism>
<keyword evidence="1" id="KW-0540">Nuclease</keyword>
<dbReference type="Pfam" id="PF03851">
    <property type="entry name" value="UvdE"/>
    <property type="match status" value="1"/>
</dbReference>
<protein>
    <submittedName>
        <fullName evidence="8">UV DNA damage endonuclease</fullName>
    </submittedName>
</protein>
<evidence type="ECO:0000256" key="2">
    <source>
        <dbReference type="ARBA" id="ARBA00022759"/>
    </source>
</evidence>
<evidence type="ECO:0000256" key="5">
    <source>
        <dbReference type="ARBA" id="ARBA00022801"/>
    </source>
</evidence>
<accession>A0A061RY81</accession>